<evidence type="ECO:0000256" key="4">
    <source>
        <dbReference type="ARBA" id="ARBA00022833"/>
    </source>
</evidence>
<name>A0A0F9H3D3_9ZZZZ</name>
<dbReference type="SMART" id="SM00232">
    <property type="entry name" value="JAB_MPN"/>
    <property type="match status" value="1"/>
</dbReference>
<dbReference type="Gene3D" id="3.40.140.10">
    <property type="entry name" value="Cytidine Deaminase, domain 2"/>
    <property type="match status" value="1"/>
</dbReference>
<dbReference type="InterPro" id="IPR000555">
    <property type="entry name" value="JAMM/MPN+_dom"/>
</dbReference>
<proteinExistence type="predicted"/>
<evidence type="ECO:0000259" key="6">
    <source>
        <dbReference type="PROSITE" id="PS50249"/>
    </source>
</evidence>
<protein>
    <recommendedName>
        <fullName evidence="6">MPN domain-containing protein</fullName>
    </recommendedName>
</protein>
<evidence type="ECO:0000256" key="3">
    <source>
        <dbReference type="ARBA" id="ARBA00022801"/>
    </source>
</evidence>
<dbReference type="InterPro" id="IPR051929">
    <property type="entry name" value="VirAsm_ModProt"/>
</dbReference>
<dbReference type="PANTHER" id="PTHR34858">
    <property type="entry name" value="CYSO-CYSTEINE PEPTIDASE"/>
    <property type="match status" value="1"/>
</dbReference>
<dbReference type="GO" id="GO:0008270">
    <property type="term" value="F:zinc ion binding"/>
    <property type="evidence" value="ECO:0007669"/>
    <property type="project" value="TreeGrafter"/>
</dbReference>
<dbReference type="InterPro" id="IPR028090">
    <property type="entry name" value="JAB_dom_prok"/>
</dbReference>
<dbReference type="EMBL" id="LAZR01024141">
    <property type="protein sequence ID" value="KKL76150.1"/>
    <property type="molecule type" value="Genomic_DNA"/>
</dbReference>
<keyword evidence="1" id="KW-0645">Protease</keyword>
<sequence>MDARHCNSRIILEKSIVISKSQKELLLNHASKWNPNESCAILFGRVENEKSIVKDVFLAENIDESTVNFTISNEELIKAYKIAEEKNLDVVGIFHSHPNSDAFPSSTDKKFMYTNPVVWVISSGGSNELKAFLLEPEIVEIPIVIS</sequence>
<comment type="caution">
    <text evidence="7">The sequence shown here is derived from an EMBL/GenBank/DDBJ whole genome shotgun (WGS) entry which is preliminary data.</text>
</comment>
<evidence type="ECO:0000256" key="2">
    <source>
        <dbReference type="ARBA" id="ARBA00022723"/>
    </source>
</evidence>
<dbReference type="Pfam" id="PF14464">
    <property type="entry name" value="Prok-JAB"/>
    <property type="match status" value="1"/>
</dbReference>
<dbReference type="GO" id="GO:0008235">
    <property type="term" value="F:metalloexopeptidase activity"/>
    <property type="evidence" value="ECO:0007669"/>
    <property type="project" value="TreeGrafter"/>
</dbReference>
<feature type="domain" description="MPN" evidence="6">
    <location>
        <begin position="16"/>
        <end position="146"/>
    </location>
</feature>
<dbReference type="PANTHER" id="PTHR34858:SF1">
    <property type="entry name" value="CYSO-CYSTEINE PEPTIDASE"/>
    <property type="match status" value="1"/>
</dbReference>
<accession>A0A0F9H3D3</accession>
<evidence type="ECO:0000256" key="1">
    <source>
        <dbReference type="ARBA" id="ARBA00022670"/>
    </source>
</evidence>
<organism evidence="7">
    <name type="scientific">marine sediment metagenome</name>
    <dbReference type="NCBI Taxonomy" id="412755"/>
    <lineage>
        <taxon>unclassified sequences</taxon>
        <taxon>metagenomes</taxon>
        <taxon>ecological metagenomes</taxon>
    </lineage>
</organism>
<dbReference type="PROSITE" id="PS50249">
    <property type="entry name" value="MPN"/>
    <property type="match status" value="1"/>
</dbReference>
<keyword evidence="5" id="KW-0482">Metalloprotease</keyword>
<reference evidence="7" key="1">
    <citation type="journal article" date="2015" name="Nature">
        <title>Complex archaea that bridge the gap between prokaryotes and eukaryotes.</title>
        <authorList>
            <person name="Spang A."/>
            <person name="Saw J.H."/>
            <person name="Jorgensen S.L."/>
            <person name="Zaremba-Niedzwiedzka K."/>
            <person name="Martijn J."/>
            <person name="Lind A.E."/>
            <person name="van Eijk R."/>
            <person name="Schleper C."/>
            <person name="Guy L."/>
            <person name="Ettema T.J."/>
        </authorList>
    </citation>
    <scope>NUCLEOTIDE SEQUENCE</scope>
</reference>
<evidence type="ECO:0000256" key="5">
    <source>
        <dbReference type="ARBA" id="ARBA00023049"/>
    </source>
</evidence>
<keyword evidence="4" id="KW-0862">Zinc</keyword>
<dbReference type="CDD" id="cd08070">
    <property type="entry name" value="MPN_like"/>
    <property type="match status" value="1"/>
</dbReference>
<evidence type="ECO:0000313" key="7">
    <source>
        <dbReference type="EMBL" id="KKL76150.1"/>
    </source>
</evidence>
<dbReference type="GO" id="GO:0006508">
    <property type="term" value="P:proteolysis"/>
    <property type="evidence" value="ECO:0007669"/>
    <property type="project" value="UniProtKB-KW"/>
</dbReference>
<dbReference type="SUPFAM" id="SSF102712">
    <property type="entry name" value="JAB1/MPN domain"/>
    <property type="match status" value="1"/>
</dbReference>
<keyword evidence="2" id="KW-0479">Metal-binding</keyword>
<gene>
    <name evidence="7" type="ORF">LCGC14_2047760</name>
</gene>
<keyword evidence="3" id="KW-0378">Hydrolase</keyword>
<dbReference type="AlphaFoldDB" id="A0A0F9H3D3"/>
<dbReference type="InterPro" id="IPR037518">
    <property type="entry name" value="MPN"/>
</dbReference>